<reference evidence="4" key="1">
    <citation type="submission" date="2022-11" db="UniProtKB">
        <authorList>
            <consortium name="WormBaseParasite"/>
        </authorList>
    </citation>
    <scope>IDENTIFICATION</scope>
</reference>
<dbReference type="InterPro" id="IPR036397">
    <property type="entry name" value="RNaseH_sf"/>
</dbReference>
<organism evidence="3 4">
    <name type="scientific">Plectus sambesii</name>
    <dbReference type="NCBI Taxonomy" id="2011161"/>
    <lineage>
        <taxon>Eukaryota</taxon>
        <taxon>Metazoa</taxon>
        <taxon>Ecdysozoa</taxon>
        <taxon>Nematoda</taxon>
        <taxon>Chromadorea</taxon>
        <taxon>Plectida</taxon>
        <taxon>Plectina</taxon>
        <taxon>Plectoidea</taxon>
        <taxon>Plectidae</taxon>
        <taxon>Plectus</taxon>
    </lineage>
</organism>
<dbReference type="AlphaFoldDB" id="A0A914WX44"/>
<dbReference type="GO" id="GO:0006297">
    <property type="term" value="P:nucleotide-excision repair, DNA gap filling"/>
    <property type="evidence" value="ECO:0007669"/>
    <property type="project" value="TreeGrafter"/>
</dbReference>
<keyword evidence="3" id="KW-1185">Reference proteome</keyword>
<dbReference type="GO" id="GO:0045004">
    <property type="term" value="P:DNA replication proofreading"/>
    <property type="evidence" value="ECO:0007669"/>
    <property type="project" value="TreeGrafter"/>
</dbReference>
<dbReference type="Gene3D" id="3.30.420.10">
    <property type="entry name" value="Ribonuclease H-like superfamily/Ribonuclease H"/>
    <property type="match status" value="1"/>
</dbReference>
<dbReference type="Pfam" id="PF03104">
    <property type="entry name" value="DNA_pol_B_exo1"/>
    <property type="match status" value="1"/>
</dbReference>
<dbReference type="InterPro" id="IPR050240">
    <property type="entry name" value="DNA_pol_type-B"/>
</dbReference>
<dbReference type="GO" id="GO:0003887">
    <property type="term" value="F:DNA-directed DNA polymerase activity"/>
    <property type="evidence" value="ECO:0007669"/>
    <property type="project" value="TreeGrafter"/>
</dbReference>
<dbReference type="GO" id="GO:0006287">
    <property type="term" value="P:base-excision repair, gap-filling"/>
    <property type="evidence" value="ECO:0007669"/>
    <property type="project" value="TreeGrafter"/>
</dbReference>
<dbReference type="InterPro" id="IPR012337">
    <property type="entry name" value="RNaseH-like_sf"/>
</dbReference>
<dbReference type="SUPFAM" id="SSF53098">
    <property type="entry name" value="Ribonuclease H-like"/>
    <property type="match status" value="1"/>
</dbReference>
<dbReference type="WBParaSite" id="PSAMB.scaffold5735size10994.g27189.t1">
    <property type="protein sequence ID" value="PSAMB.scaffold5735size10994.g27189.t1"/>
    <property type="gene ID" value="PSAMB.scaffold5735size10994.g27189"/>
</dbReference>
<protein>
    <recommendedName>
        <fullName evidence="1">DNA polymerase delta catalytic subunit</fullName>
    </recommendedName>
</protein>
<evidence type="ECO:0000313" key="3">
    <source>
        <dbReference type="Proteomes" id="UP000887566"/>
    </source>
</evidence>
<dbReference type="PANTHER" id="PTHR10322:SF23">
    <property type="entry name" value="DNA POLYMERASE DELTA CATALYTIC SUBUNIT"/>
    <property type="match status" value="1"/>
</dbReference>
<feature type="domain" description="DNA-directed DNA polymerase family B exonuclease" evidence="2">
    <location>
        <begin position="9"/>
        <end position="92"/>
    </location>
</feature>
<dbReference type="GO" id="GO:0008296">
    <property type="term" value="F:3'-5'-DNA exonuclease activity"/>
    <property type="evidence" value="ECO:0007669"/>
    <property type="project" value="TreeGrafter"/>
</dbReference>
<dbReference type="GO" id="GO:0043625">
    <property type="term" value="C:delta DNA polymerase complex"/>
    <property type="evidence" value="ECO:0007669"/>
    <property type="project" value="TreeGrafter"/>
</dbReference>
<name>A0A914WX44_9BILA</name>
<dbReference type="PANTHER" id="PTHR10322">
    <property type="entry name" value="DNA POLYMERASE CATALYTIC SUBUNIT"/>
    <property type="match status" value="1"/>
</dbReference>
<accession>A0A914WX44</accession>
<evidence type="ECO:0000259" key="2">
    <source>
        <dbReference type="Pfam" id="PF03104"/>
    </source>
</evidence>
<dbReference type="Proteomes" id="UP000887566">
    <property type="component" value="Unplaced"/>
</dbReference>
<proteinExistence type="predicted"/>
<dbReference type="InterPro" id="IPR006133">
    <property type="entry name" value="DNA-dir_DNA_pol_B_exonuc"/>
</dbReference>
<dbReference type="GO" id="GO:0003676">
    <property type="term" value="F:nucleic acid binding"/>
    <property type="evidence" value="ECO:0007669"/>
    <property type="project" value="InterPro"/>
</dbReference>
<sequence length="96" mass="11230">MLLRCFSYRWGEFVRLVDPDVITGYNIQNFDIPYVLDRAKHIKASMVEFLGRVKDRPSKIRDAALQSKQMGNRVNKQTNIEGRVQFDVLQVKNQSK</sequence>
<evidence type="ECO:0000313" key="4">
    <source>
        <dbReference type="WBParaSite" id="PSAMB.scaffold5735size10994.g27189.t1"/>
    </source>
</evidence>
<evidence type="ECO:0000256" key="1">
    <source>
        <dbReference type="ARBA" id="ARBA00024411"/>
    </source>
</evidence>